<dbReference type="PANTHER" id="PTHR30560:SF3">
    <property type="entry name" value="TRIGGER FACTOR-LIKE PROTEIN TIG, CHLOROPLASTIC"/>
    <property type="match status" value="1"/>
</dbReference>
<evidence type="ECO:0000256" key="2">
    <source>
        <dbReference type="ARBA" id="ARBA00005464"/>
    </source>
</evidence>
<keyword evidence="7 9" id="KW-0413">Isomerase</keyword>
<comment type="catalytic activity">
    <reaction evidence="1 9">
        <text>[protein]-peptidylproline (omega=180) = [protein]-peptidylproline (omega=0)</text>
        <dbReference type="Rhea" id="RHEA:16237"/>
        <dbReference type="Rhea" id="RHEA-COMP:10747"/>
        <dbReference type="Rhea" id="RHEA-COMP:10748"/>
        <dbReference type="ChEBI" id="CHEBI:83833"/>
        <dbReference type="ChEBI" id="CHEBI:83834"/>
        <dbReference type="EC" id="5.2.1.8"/>
    </reaction>
</comment>
<evidence type="ECO:0000256" key="5">
    <source>
        <dbReference type="ARBA" id="ARBA00023110"/>
    </source>
</evidence>
<dbReference type="GO" id="GO:0015031">
    <property type="term" value="P:protein transport"/>
    <property type="evidence" value="ECO:0007669"/>
    <property type="project" value="UniProtKB-UniRule"/>
</dbReference>
<dbReference type="GO" id="GO:0043335">
    <property type="term" value="P:protein unfolding"/>
    <property type="evidence" value="ECO:0007669"/>
    <property type="project" value="TreeGrafter"/>
</dbReference>
<evidence type="ECO:0000256" key="9">
    <source>
        <dbReference type="HAMAP-Rule" id="MF_00303"/>
    </source>
</evidence>
<feature type="domain" description="Trigger factor ribosome-binding bacterial" evidence="10">
    <location>
        <begin position="1"/>
        <end position="144"/>
    </location>
</feature>
<dbReference type="InterPro" id="IPR037041">
    <property type="entry name" value="Trigger_fac_C_sf"/>
</dbReference>
<dbReference type="GO" id="GO:0003755">
    <property type="term" value="F:peptidyl-prolyl cis-trans isomerase activity"/>
    <property type="evidence" value="ECO:0007669"/>
    <property type="project" value="UniProtKB-UniRule"/>
</dbReference>
<dbReference type="Gene3D" id="1.10.3120.10">
    <property type="entry name" value="Trigger factor, C-terminal domain"/>
    <property type="match status" value="1"/>
</dbReference>
<dbReference type="InterPro" id="IPR027304">
    <property type="entry name" value="Trigger_fact/SurA_dom_sf"/>
</dbReference>
<comment type="function">
    <text evidence="9">Involved in protein export. Acts as a chaperone by maintaining the newly synthesized protein in an open conformation. Functions as a peptidyl-prolyl cis-trans isomerase.</text>
</comment>
<dbReference type="Pfam" id="PF05697">
    <property type="entry name" value="Trigger_N"/>
    <property type="match status" value="1"/>
</dbReference>
<gene>
    <name evidence="9 12" type="primary">tig</name>
    <name evidence="12" type="ORF">G3M56_002075</name>
</gene>
<dbReference type="SUPFAM" id="SSF102735">
    <property type="entry name" value="Trigger factor ribosome-binding domain"/>
    <property type="match status" value="1"/>
</dbReference>
<dbReference type="SUPFAM" id="SSF109998">
    <property type="entry name" value="Triger factor/SurA peptide-binding domain-like"/>
    <property type="match status" value="1"/>
</dbReference>
<dbReference type="EC" id="5.2.1.8" evidence="3 9"/>
<keyword evidence="13" id="KW-1185">Reference proteome</keyword>
<dbReference type="GO" id="GO:0051301">
    <property type="term" value="P:cell division"/>
    <property type="evidence" value="ECO:0007669"/>
    <property type="project" value="UniProtKB-KW"/>
</dbReference>
<dbReference type="InterPro" id="IPR005215">
    <property type="entry name" value="Trig_fac"/>
</dbReference>
<keyword evidence="9" id="KW-0132">Cell division</keyword>
<dbReference type="KEGG" id="soa:G3M56_002075"/>
<sequence length="442" mass="49182">MNIQVDKKPNCEAEVRVEVTAEEVKNKRSTITAGYKQHAKIPGFRPGKAPDAVVAKRFKGEIEGQLRDDLLRGGLDEAVSENKLNVLNVTQINDDQFNEDGSFSYVATVTLEPEFELPDYKNITVEVAKEEITDERIAEELDNLAERFAEYADVEDRAVAMGDIAIINYTATLDGKPLKEAEPKVTDFIAGREDHWIKMDEESFMPGFCGQLIDLEKGGKNEKVEITVADDFPLESLRGKEVIYSVEITGIKEQKLPEINDEFAAKLMPEKTLEDIKALIRENLEDQAEQARNSAIVDQVVAKLDEAVETELPEDVVARETQRRVDEMVRRGQTQGMDADAIAAQQEEILEAATTQAKVGVKSSFILEKIAEAEKIEVSDNDLMQAVAAEAQRSGKQVKKLVKEIQKNNQVGTIRHQILIGKVIDFLKKNVTVNDAPADADA</sequence>
<evidence type="ECO:0000256" key="3">
    <source>
        <dbReference type="ARBA" id="ARBA00013194"/>
    </source>
</evidence>
<dbReference type="InterPro" id="IPR008880">
    <property type="entry name" value="Trigger_fac_C"/>
</dbReference>
<dbReference type="NCBIfam" id="TIGR00115">
    <property type="entry name" value="tig"/>
    <property type="match status" value="1"/>
</dbReference>
<feature type="domain" description="Trigger factor C-terminal" evidence="11">
    <location>
        <begin position="272"/>
        <end position="428"/>
    </location>
</feature>
<evidence type="ECO:0000256" key="7">
    <source>
        <dbReference type="ARBA" id="ARBA00023235"/>
    </source>
</evidence>
<keyword evidence="5 9" id="KW-0697">Rotamase</keyword>
<dbReference type="GO" id="GO:0005737">
    <property type="term" value="C:cytoplasm"/>
    <property type="evidence" value="ECO:0007669"/>
    <property type="project" value="UniProtKB-SubCell"/>
</dbReference>
<protein>
    <recommendedName>
        <fullName evidence="4 9">Trigger factor</fullName>
        <shortName evidence="9">TF</shortName>
        <ecNumber evidence="3 9">5.2.1.8</ecNumber>
    </recommendedName>
    <alternativeName>
        <fullName evidence="8 9">PPIase</fullName>
    </alternativeName>
</protein>
<dbReference type="Pfam" id="PF05698">
    <property type="entry name" value="Trigger_C"/>
    <property type="match status" value="1"/>
</dbReference>
<dbReference type="Proteomes" id="UP000475117">
    <property type="component" value="Chromosome"/>
</dbReference>
<dbReference type="GO" id="GO:0043022">
    <property type="term" value="F:ribosome binding"/>
    <property type="evidence" value="ECO:0007669"/>
    <property type="project" value="TreeGrafter"/>
</dbReference>
<dbReference type="SUPFAM" id="SSF54534">
    <property type="entry name" value="FKBP-like"/>
    <property type="match status" value="1"/>
</dbReference>
<keyword evidence="6 9" id="KW-0143">Chaperone</keyword>
<evidence type="ECO:0000259" key="10">
    <source>
        <dbReference type="Pfam" id="PF05697"/>
    </source>
</evidence>
<dbReference type="GO" id="GO:0044183">
    <property type="term" value="F:protein folding chaperone"/>
    <property type="evidence" value="ECO:0007669"/>
    <property type="project" value="TreeGrafter"/>
</dbReference>
<organism evidence="12 13">
    <name type="scientific">Sulfuriroseicoccus oceanibius</name>
    <dbReference type="NCBI Taxonomy" id="2707525"/>
    <lineage>
        <taxon>Bacteria</taxon>
        <taxon>Pseudomonadati</taxon>
        <taxon>Verrucomicrobiota</taxon>
        <taxon>Verrucomicrobiia</taxon>
        <taxon>Verrucomicrobiales</taxon>
        <taxon>Verrucomicrobiaceae</taxon>
        <taxon>Sulfuriroseicoccus</taxon>
    </lineage>
</organism>
<evidence type="ECO:0000313" key="13">
    <source>
        <dbReference type="Proteomes" id="UP000475117"/>
    </source>
</evidence>
<proteinExistence type="inferred from homology"/>
<name>A0A6B3LEQ6_9BACT</name>
<comment type="subcellular location">
    <subcellularLocation>
        <location evidence="9">Cytoplasm</location>
    </subcellularLocation>
    <text evidence="9">About half TF is bound to the ribosome near the polypeptide exit tunnel while the other half is free in the cytoplasm.</text>
</comment>
<dbReference type="PANTHER" id="PTHR30560">
    <property type="entry name" value="TRIGGER FACTOR CHAPERONE AND PEPTIDYL-PROLYL CIS/TRANS ISOMERASE"/>
    <property type="match status" value="1"/>
</dbReference>
<dbReference type="EMBL" id="CP066776">
    <property type="protein sequence ID" value="QQL45401.1"/>
    <property type="molecule type" value="Genomic_DNA"/>
</dbReference>
<accession>A0A6B3LEQ6</accession>
<evidence type="ECO:0000256" key="1">
    <source>
        <dbReference type="ARBA" id="ARBA00000971"/>
    </source>
</evidence>
<dbReference type="RefSeq" id="WP_164365198.1">
    <property type="nucleotide sequence ID" value="NZ_CP066776.1"/>
</dbReference>
<dbReference type="HAMAP" id="MF_00303">
    <property type="entry name" value="Trigger_factor_Tig"/>
    <property type="match status" value="1"/>
</dbReference>
<comment type="domain">
    <text evidence="9">Consists of 3 domains; the N-terminus binds the ribosome, the middle domain has PPIase activity, while the C-terminus has intrinsic chaperone activity on its own.</text>
</comment>
<dbReference type="Gene3D" id="3.30.70.1050">
    <property type="entry name" value="Trigger factor ribosome-binding domain"/>
    <property type="match status" value="1"/>
</dbReference>
<keyword evidence="9" id="KW-0131">Cell cycle</keyword>
<reference evidence="12 13" key="1">
    <citation type="submission" date="2020-12" db="EMBL/GenBank/DDBJ databases">
        <title>Sulforoseuscoccus oceanibium gen. nov., sp. nov., a representative of the phylum Verrucomicrobia with special cytoplasmic membrane, and proposal of Sulforoseuscoccusaceae fam. nov.</title>
        <authorList>
            <person name="Xi F."/>
        </authorList>
    </citation>
    <scope>NUCLEOTIDE SEQUENCE [LARGE SCALE GENOMIC DNA]</scope>
    <source>
        <strain evidence="12 13">T37</strain>
    </source>
</reference>
<evidence type="ECO:0000256" key="6">
    <source>
        <dbReference type="ARBA" id="ARBA00023186"/>
    </source>
</evidence>
<dbReference type="GO" id="GO:0051083">
    <property type="term" value="P:'de novo' cotranslational protein folding"/>
    <property type="evidence" value="ECO:0007669"/>
    <property type="project" value="TreeGrafter"/>
</dbReference>
<evidence type="ECO:0000256" key="8">
    <source>
        <dbReference type="ARBA" id="ARBA00029986"/>
    </source>
</evidence>
<dbReference type="AlphaFoldDB" id="A0A6B3LEQ6"/>
<evidence type="ECO:0000313" key="12">
    <source>
        <dbReference type="EMBL" id="QQL45401.1"/>
    </source>
</evidence>
<evidence type="ECO:0000259" key="11">
    <source>
        <dbReference type="Pfam" id="PF05698"/>
    </source>
</evidence>
<dbReference type="InterPro" id="IPR036611">
    <property type="entry name" value="Trigger_fac_ribosome-bd_sf"/>
</dbReference>
<comment type="similarity">
    <text evidence="2 9">Belongs to the FKBP-type PPIase family. Tig subfamily.</text>
</comment>
<dbReference type="Gene3D" id="3.10.50.40">
    <property type="match status" value="1"/>
</dbReference>
<evidence type="ECO:0000256" key="4">
    <source>
        <dbReference type="ARBA" id="ARBA00016902"/>
    </source>
</evidence>
<dbReference type="InterPro" id="IPR046357">
    <property type="entry name" value="PPIase_dom_sf"/>
</dbReference>
<keyword evidence="9" id="KW-0963">Cytoplasm</keyword>
<dbReference type="PIRSF" id="PIRSF003095">
    <property type="entry name" value="Trigger_factor"/>
    <property type="match status" value="1"/>
</dbReference>
<dbReference type="InterPro" id="IPR008881">
    <property type="entry name" value="Trigger_fac_ribosome-bd_bac"/>
</dbReference>